<reference evidence="1 2" key="1">
    <citation type="journal article" date="2020" name="Phytopathology">
        <title>Genome Sequence Resources of Colletotrichum truncatum, C. plurivorum, C. musicola, and C. sojae: Four Species Pathogenic to Soybean (Glycine max).</title>
        <authorList>
            <person name="Rogerio F."/>
            <person name="Boufleur T.R."/>
            <person name="Ciampi-Guillardi M."/>
            <person name="Sukno S.A."/>
            <person name="Thon M.R."/>
            <person name="Massola Junior N.S."/>
            <person name="Baroncelli R."/>
        </authorList>
    </citation>
    <scope>NUCLEOTIDE SEQUENCE [LARGE SCALE GENOMIC DNA]</scope>
    <source>
        <strain evidence="1 2">CMES1059</strain>
    </source>
</reference>
<evidence type="ECO:0000313" key="2">
    <source>
        <dbReference type="Proteomes" id="UP000805649"/>
    </source>
</evidence>
<proteinExistence type="predicted"/>
<evidence type="ECO:0000313" key="1">
    <source>
        <dbReference type="EMBL" id="KAL0929425.1"/>
    </source>
</evidence>
<dbReference type="Proteomes" id="UP000805649">
    <property type="component" value="Unassembled WGS sequence"/>
</dbReference>
<organism evidence="1 2">
    <name type="scientific">Colletotrichum truncatum</name>
    <name type="common">Anthracnose fungus</name>
    <name type="synonym">Colletotrichum capsici</name>
    <dbReference type="NCBI Taxonomy" id="5467"/>
    <lineage>
        <taxon>Eukaryota</taxon>
        <taxon>Fungi</taxon>
        <taxon>Dikarya</taxon>
        <taxon>Ascomycota</taxon>
        <taxon>Pezizomycotina</taxon>
        <taxon>Sordariomycetes</taxon>
        <taxon>Hypocreomycetidae</taxon>
        <taxon>Glomerellales</taxon>
        <taxon>Glomerellaceae</taxon>
        <taxon>Colletotrichum</taxon>
        <taxon>Colletotrichum truncatum species complex</taxon>
    </lineage>
</organism>
<dbReference type="EMBL" id="VUJX02000017">
    <property type="protein sequence ID" value="KAL0929425.1"/>
    <property type="molecule type" value="Genomic_DNA"/>
</dbReference>
<name>A0ACC3YC81_COLTU</name>
<gene>
    <name evidence="1" type="ORF">CTRU02_215591</name>
</gene>
<comment type="caution">
    <text evidence="1">The sequence shown here is derived from an EMBL/GenBank/DDBJ whole genome shotgun (WGS) entry which is preliminary data.</text>
</comment>
<sequence length="440" mass="49162">MTQTVNFTKQTPWMFIFGIFATILLVFLNVMPFLVDQWLDTWPLGEYSVTAKPVLLQAIDDAQEYLVNFIQPLFDDFAFNTLSNKEQRERRLITKADSLTTVVKVCAVKLPSTAVTLALVLPKSLLSLFVCMATAMAWCYAIPFRAKAAQENKGKRDNAVVEQSPERDETQQVRRRSTWQLTNNKFAWSCARIICLALLVRLKPGLDVTLLNRALHKVVSLEATLLKCIRSSNGARKIIQVWLQTITTQDGELPDIEMAQDPGTTSQHVGQDRGWTTKARWIFYTAKRFVTALKVASLNSSQGLSNRNGNRVTDEQKPARKCPSTPMSDRVLRPRKTPTGHSSHQTVGTKQQESSGMGGAAIDRKRKRSVKENDQEDASKKSSNKRKVRDDGNDSASERPKTKAAMRLGNILCATAPDEDIGATGENDEKDNGCKVRGEE</sequence>
<accession>A0ACC3YC81</accession>
<keyword evidence="2" id="KW-1185">Reference proteome</keyword>
<protein>
    <submittedName>
        <fullName evidence="1">Uncharacterized protein</fullName>
    </submittedName>
</protein>